<reference evidence="9" key="1">
    <citation type="submission" date="2025-08" db="UniProtKB">
        <authorList>
            <consortium name="RefSeq"/>
        </authorList>
    </citation>
    <scope>IDENTIFICATION</scope>
</reference>
<dbReference type="InterPro" id="IPR031315">
    <property type="entry name" value="LNS2/PITP"/>
</dbReference>
<dbReference type="Pfam" id="PF04571">
    <property type="entry name" value="Lipin_N"/>
    <property type="match status" value="1"/>
</dbReference>
<feature type="region of interest" description="Disordered" evidence="6">
    <location>
        <begin position="681"/>
        <end position="730"/>
    </location>
</feature>
<dbReference type="OrthoDB" id="4567at2759"/>
<dbReference type="GO" id="GO:0019432">
    <property type="term" value="P:triglyceride biosynthetic process"/>
    <property type="evidence" value="ECO:0007669"/>
    <property type="project" value="TreeGrafter"/>
</dbReference>
<dbReference type="GO" id="GO:0045944">
    <property type="term" value="P:positive regulation of transcription by RNA polymerase II"/>
    <property type="evidence" value="ECO:0007669"/>
    <property type="project" value="TreeGrafter"/>
</dbReference>
<dbReference type="CTD" id="64900"/>
<dbReference type="InParanoid" id="A0A6P7YUT1"/>
<evidence type="ECO:0000313" key="9">
    <source>
        <dbReference type="RefSeq" id="XP_030067029.1"/>
    </source>
</evidence>
<evidence type="ECO:0000256" key="5">
    <source>
        <dbReference type="ARBA" id="ARBA00022801"/>
    </source>
</evidence>
<dbReference type="GO" id="GO:0009062">
    <property type="term" value="P:fatty acid catabolic process"/>
    <property type="evidence" value="ECO:0007669"/>
    <property type="project" value="TreeGrafter"/>
</dbReference>
<dbReference type="GO" id="GO:0005634">
    <property type="term" value="C:nucleus"/>
    <property type="evidence" value="ECO:0007669"/>
    <property type="project" value="TreeGrafter"/>
</dbReference>
<organism evidence="8 9">
    <name type="scientific">Microcaecilia unicolor</name>
    <dbReference type="NCBI Taxonomy" id="1415580"/>
    <lineage>
        <taxon>Eukaryota</taxon>
        <taxon>Metazoa</taxon>
        <taxon>Chordata</taxon>
        <taxon>Craniata</taxon>
        <taxon>Vertebrata</taxon>
        <taxon>Euteleostomi</taxon>
        <taxon>Amphibia</taxon>
        <taxon>Gymnophiona</taxon>
        <taxon>Siphonopidae</taxon>
        <taxon>Microcaecilia</taxon>
    </lineage>
</organism>
<comment type="similarity">
    <text evidence="3">Belongs to the lipin family.</text>
</comment>
<dbReference type="InterPro" id="IPR007651">
    <property type="entry name" value="Lipin_N"/>
</dbReference>
<evidence type="ECO:0000256" key="6">
    <source>
        <dbReference type="SAM" id="MobiDB-lite"/>
    </source>
</evidence>
<evidence type="ECO:0000256" key="4">
    <source>
        <dbReference type="ARBA" id="ARBA00012638"/>
    </source>
</evidence>
<sequence length="1002" mass="112323">MELGVRGSAVQTSGLGEIEEPWQVKKDTPFLYRRSWSFPTGQGDQGASKDFHPSPSIWSQTMNYVGQLAESVFVTVKELYKGLNPATLTGCIDVLVVRQPDGSYQCSPFHVRFGKLGVLRSKEKVVDIEINGEPVDLRMKLGDNGEAFFVQETETHEEKVPAHLCTSPIPLEDSDYVHYLSARISQDLSTSQFSPIKDPEATGSDASVRKKKRRRKKSKAKESPKREHVEKRSSDEETESEISLEDKNKLVSASNSMYFSFTDISNVEVPASQSKARYPSSDGEYTSPVQSFLQNRPSCPKSDSELEIKSPDVSHGGAESHMQWNWGRLPQVSKLERTEPPKLAQCSPSTTHRPMAVSRHDSIMTIWPSESTHFLAITEDSLDDLKNVYSEDSSHLTSLLRPEPIFQCRNGPSMSGQPSKAGERAGGSEAGQTTVEVQTLEVRKPLGATGGEQSSKAKVEEFKLVLHIEEMPGTSQTGSECIKPAEREASAELKPCNQTRKGSLKRSQHQGPSDIYLDDIIKLNSEEIALYFPKSDVAPPDKSYTDASACALAQQPGNSMNDSGMEYFSDPSCELVDNIELSLCGGLGDSREIQHEKFMQHILPYDTLAENPAILDDPNLVVRINDKYYNWAVAGPMILSLQAFQKNLPKNTIDKLVKEKMPKKSSRWWFSWRRKDFSIEENETTAEKDEAEQSKENSLSKRNKKFTTSSEDEFAYQEEHSAAQSTRQDTPESIFFPTYKKSLRLSSEQISHLNLKDGANHAVFSVTTPYQGTCRCEATIYLWNWDDKVIISDIDGTITKSDALGHILPHLGKDWTHQGIATLYHKIHTNGYKFLYCSARAIGLAELTKGYLHWVNDRGCELPKGPILLAPSSLFSALHREVIEKKPEVFKIACLTDIKNLFGPQPQPFYAAFGNRKNDVYAYKHVGLPESRIFTVNPKGELIQELTKTKSSYSRLSELVELIFPPVPQTSTSSLLCPEYSSFPFWRDPVRKVSLEEMVDTF</sequence>
<keyword evidence="8" id="KW-1185">Reference proteome</keyword>
<feature type="region of interest" description="Disordered" evidence="6">
    <location>
        <begin position="271"/>
        <end position="320"/>
    </location>
</feature>
<dbReference type="KEGG" id="muo:115475446"/>
<dbReference type="InterPro" id="IPR031703">
    <property type="entry name" value="Lipin_mid"/>
</dbReference>
<dbReference type="PANTHER" id="PTHR12181:SF62">
    <property type="entry name" value="PHOSPHATIDATE PHOSPHATASE LPIN3"/>
    <property type="match status" value="1"/>
</dbReference>
<dbReference type="AlphaFoldDB" id="A0A6P7YUT1"/>
<feature type="compositionally biased region" description="Polar residues" evidence="6">
    <location>
        <begin position="283"/>
        <end position="297"/>
    </location>
</feature>
<dbReference type="InterPro" id="IPR013209">
    <property type="entry name" value="LNS2"/>
</dbReference>
<comment type="catalytic activity">
    <reaction evidence="1">
        <text>a 1,2-diacyl-sn-glycero-3-phosphate + H2O = a 1,2-diacyl-sn-glycerol + phosphate</text>
        <dbReference type="Rhea" id="RHEA:27429"/>
        <dbReference type="ChEBI" id="CHEBI:15377"/>
        <dbReference type="ChEBI" id="CHEBI:17815"/>
        <dbReference type="ChEBI" id="CHEBI:43474"/>
        <dbReference type="ChEBI" id="CHEBI:58608"/>
        <dbReference type="EC" id="3.1.3.4"/>
    </reaction>
    <physiologicalReaction direction="left-to-right" evidence="1">
        <dbReference type="Rhea" id="RHEA:27430"/>
    </physiologicalReaction>
</comment>
<comment type="cofactor">
    <cofactor evidence="2">
        <name>Mg(2+)</name>
        <dbReference type="ChEBI" id="CHEBI:18420"/>
    </cofactor>
</comment>
<evidence type="ECO:0000313" key="8">
    <source>
        <dbReference type="Proteomes" id="UP000515156"/>
    </source>
</evidence>
<dbReference type="GO" id="GO:0032869">
    <property type="term" value="P:cellular response to insulin stimulus"/>
    <property type="evidence" value="ECO:0007669"/>
    <property type="project" value="TreeGrafter"/>
</dbReference>
<feature type="region of interest" description="Disordered" evidence="6">
    <location>
        <begin position="409"/>
        <end position="434"/>
    </location>
</feature>
<feature type="compositionally biased region" description="Basic residues" evidence="6">
    <location>
        <begin position="209"/>
        <end position="219"/>
    </location>
</feature>
<dbReference type="InterPro" id="IPR026058">
    <property type="entry name" value="LIPIN"/>
</dbReference>
<feature type="compositionally biased region" description="Basic and acidic residues" evidence="6">
    <location>
        <begin position="685"/>
        <end position="699"/>
    </location>
</feature>
<dbReference type="Pfam" id="PF16876">
    <property type="entry name" value="Lipin_mid"/>
    <property type="match status" value="1"/>
</dbReference>
<gene>
    <name evidence="9" type="primary">LPIN3</name>
</gene>
<feature type="domain" description="LNS2/PITP" evidence="7">
    <location>
        <begin position="789"/>
        <end position="945"/>
    </location>
</feature>
<dbReference type="GO" id="GO:0003713">
    <property type="term" value="F:transcription coactivator activity"/>
    <property type="evidence" value="ECO:0007669"/>
    <property type="project" value="TreeGrafter"/>
</dbReference>
<dbReference type="EC" id="3.1.3.4" evidence="4"/>
<protein>
    <recommendedName>
        <fullName evidence="4">phosphatidate phosphatase</fullName>
        <ecNumber evidence="4">3.1.3.4</ecNumber>
    </recommendedName>
</protein>
<proteinExistence type="inferred from homology"/>
<dbReference type="Pfam" id="PF08235">
    <property type="entry name" value="LNS2"/>
    <property type="match status" value="1"/>
</dbReference>
<dbReference type="Proteomes" id="UP000515156">
    <property type="component" value="Chromosome 8"/>
</dbReference>
<accession>A0A6P7YUT1</accession>
<evidence type="ECO:0000256" key="2">
    <source>
        <dbReference type="ARBA" id="ARBA00001946"/>
    </source>
</evidence>
<dbReference type="InterPro" id="IPR036412">
    <property type="entry name" value="HAD-like_sf"/>
</dbReference>
<feature type="region of interest" description="Disordered" evidence="6">
    <location>
        <begin position="190"/>
        <end position="245"/>
    </location>
</feature>
<evidence type="ECO:0000256" key="3">
    <source>
        <dbReference type="ARBA" id="ARBA00005476"/>
    </source>
</evidence>
<evidence type="ECO:0000256" key="1">
    <source>
        <dbReference type="ARBA" id="ARBA00001180"/>
    </source>
</evidence>
<keyword evidence="5" id="KW-0378">Hydrolase</keyword>
<dbReference type="RefSeq" id="XP_030067029.1">
    <property type="nucleotide sequence ID" value="XM_030211169.1"/>
</dbReference>
<dbReference type="SUPFAM" id="SSF56784">
    <property type="entry name" value="HAD-like"/>
    <property type="match status" value="1"/>
</dbReference>
<feature type="compositionally biased region" description="Basic and acidic residues" evidence="6">
    <location>
        <begin position="302"/>
        <end position="312"/>
    </location>
</feature>
<dbReference type="GeneID" id="115475446"/>
<evidence type="ECO:0000259" key="7">
    <source>
        <dbReference type="SMART" id="SM00775"/>
    </source>
</evidence>
<dbReference type="FunCoup" id="A0A6P7YUT1">
    <property type="interactions" value="1508"/>
</dbReference>
<name>A0A6P7YUT1_9AMPH</name>
<dbReference type="SMART" id="SM00775">
    <property type="entry name" value="LNS2"/>
    <property type="match status" value="1"/>
</dbReference>
<dbReference type="GO" id="GO:0008195">
    <property type="term" value="F:phosphatidate phosphatase activity"/>
    <property type="evidence" value="ECO:0007669"/>
    <property type="project" value="UniProtKB-EC"/>
</dbReference>
<feature type="compositionally biased region" description="Basic and acidic residues" evidence="6">
    <location>
        <begin position="220"/>
        <end position="235"/>
    </location>
</feature>
<dbReference type="PANTHER" id="PTHR12181">
    <property type="entry name" value="LIPIN"/>
    <property type="match status" value="1"/>
</dbReference>